<dbReference type="EMBL" id="SRLO01000191">
    <property type="protein sequence ID" value="TNN68383.1"/>
    <property type="molecule type" value="Genomic_DNA"/>
</dbReference>
<feature type="compositionally biased region" description="Basic and acidic residues" evidence="1">
    <location>
        <begin position="64"/>
        <end position="82"/>
    </location>
</feature>
<feature type="region of interest" description="Disordered" evidence="1">
    <location>
        <begin position="31"/>
        <end position="103"/>
    </location>
</feature>
<keyword evidence="3" id="KW-1185">Reference proteome</keyword>
<gene>
    <name evidence="2" type="ORF">EYF80_021436</name>
</gene>
<evidence type="ECO:0000313" key="3">
    <source>
        <dbReference type="Proteomes" id="UP000314294"/>
    </source>
</evidence>
<sequence length="103" mass="11292">MAEHIPRFPTVQPEPELRYLGSVLPLRPEGSGAAGSVLCQLPVEGPSDSQSDSKSDSLPVTWKRSAEMVENTHKLPYDKQIETEGGSACQQDQSRRPRVADTM</sequence>
<organism evidence="2 3">
    <name type="scientific">Liparis tanakae</name>
    <name type="common">Tanaka's snailfish</name>
    <dbReference type="NCBI Taxonomy" id="230148"/>
    <lineage>
        <taxon>Eukaryota</taxon>
        <taxon>Metazoa</taxon>
        <taxon>Chordata</taxon>
        <taxon>Craniata</taxon>
        <taxon>Vertebrata</taxon>
        <taxon>Euteleostomi</taxon>
        <taxon>Actinopterygii</taxon>
        <taxon>Neopterygii</taxon>
        <taxon>Teleostei</taxon>
        <taxon>Neoteleostei</taxon>
        <taxon>Acanthomorphata</taxon>
        <taxon>Eupercaria</taxon>
        <taxon>Perciformes</taxon>
        <taxon>Cottioidei</taxon>
        <taxon>Cottales</taxon>
        <taxon>Liparidae</taxon>
        <taxon>Liparis</taxon>
    </lineage>
</organism>
<evidence type="ECO:0000313" key="2">
    <source>
        <dbReference type="EMBL" id="TNN68383.1"/>
    </source>
</evidence>
<dbReference type="AlphaFoldDB" id="A0A4Z2HTV7"/>
<protein>
    <submittedName>
        <fullName evidence="2">Uncharacterized protein</fullName>
    </submittedName>
</protein>
<feature type="compositionally biased region" description="Basic and acidic residues" evidence="1">
    <location>
        <begin position="93"/>
        <end position="103"/>
    </location>
</feature>
<reference evidence="2 3" key="1">
    <citation type="submission" date="2019-03" db="EMBL/GenBank/DDBJ databases">
        <title>First draft genome of Liparis tanakae, snailfish: a comprehensive survey of snailfish specific genes.</title>
        <authorList>
            <person name="Kim W."/>
            <person name="Song I."/>
            <person name="Jeong J.-H."/>
            <person name="Kim D."/>
            <person name="Kim S."/>
            <person name="Ryu S."/>
            <person name="Song J.Y."/>
            <person name="Lee S.K."/>
        </authorList>
    </citation>
    <scope>NUCLEOTIDE SEQUENCE [LARGE SCALE GENOMIC DNA]</scope>
    <source>
        <tissue evidence="2">Muscle</tissue>
    </source>
</reference>
<name>A0A4Z2HTV7_9TELE</name>
<evidence type="ECO:0000256" key="1">
    <source>
        <dbReference type="SAM" id="MobiDB-lite"/>
    </source>
</evidence>
<accession>A0A4Z2HTV7</accession>
<proteinExistence type="predicted"/>
<comment type="caution">
    <text evidence="2">The sequence shown here is derived from an EMBL/GenBank/DDBJ whole genome shotgun (WGS) entry which is preliminary data.</text>
</comment>
<dbReference type="Proteomes" id="UP000314294">
    <property type="component" value="Unassembled WGS sequence"/>
</dbReference>